<dbReference type="Proteomes" id="UP000593875">
    <property type="component" value="Chromosome"/>
</dbReference>
<dbReference type="KEGG" id="mlir:LPB04_00595"/>
<protein>
    <submittedName>
        <fullName evidence="1">Uncharacterized protein</fullName>
    </submittedName>
</protein>
<dbReference type="EMBL" id="CP062941">
    <property type="protein sequence ID" value="QOL49868.1"/>
    <property type="molecule type" value="Genomic_DNA"/>
</dbReference>
<sequence>MALGAAASFPGRAEQFRSVELVLDNVELGEAARLGGYFYQLYLNIPSAKGKAGRFRSIHIGTLGSFKINAAMHHGGAQVQLRYPIRRRLAGALERELGMISVSFVRVDGERSPKGELIHMGEVRMEVSTDDGD</sequence>
<dbReference type="AlphaFoldDB" id="A0A7L9U4D4"/>
<accession>A0A7L9U4D4</accession>
<reference evidence="1 2" key="1">
    <citation type="submission" date="2020-10" db="EMBL/GenBank/DDBJ databases">
        <title>Genome sequencing of Massilia sp. LPB0304.</title>
        <authorList>
            <person name="Kim J."/>
        </authorList>
    </citation>
    <scope>NUCLEOTIDE SEQUENCE [LARGE SCALE GENOMIC DNA]</scope>
    <source>
        <strain evidence="1 2">LPB0304</strain>
    </source>
</reference>
<evidence type="ECO:0000313" key="2">
    <source>
        <dbReference type="Proteomes" id="UP000593875"/>
    </source>
</evidence>
<proteinExistence type="predicted"/>
<organism evidence="1 2">
    <name type="scientific">Massilia litorea</name>
    <dbReference type="NCBI Taxonomy" id="2769491"/>
    <lineage>
        <taxon>Bacteria</taxon>
        <taxon>Pseudomonadati</taxon>
        <taxon>Pseudomonadota</taxon>
        <taxon>Betaproteobacteria</taxon>
        <taxon>Burkholderiales</taxon>
        <taxon>Oxalobacteraceae</taxon>
        <taxon>Telluria group</taxon>
        <taxon>Massilia</taxon>
    </lineage>
</organism>
<evidence type="ECO:0000313" key="1">
    <source>
        <dbReference type="EMBL" id="QOL49868.1"/>
    </source>
</evidence>
<name>A0A7L9U4D4_9BURK</name>
<keyword evidence="2" id="KW-1185">Reference proteome</keyword>
<gene>
    <name evidence="1" type="ORF">LPB04_00595</name>
</gene>
<dbReference type="RefSeq" id="WP_193686892.1">
    <property type="nucleotide sequence ID" value="NZ_CP062941.1"/>
</dbReference>